<reference evidence="2 3" key="1">
    <citation type="submission" date="2018-03" db="EMBL/GenBank/DDBJ databases">
        <authorList>
            <person name="Keele B.F."/>
        </authorList>
    </citation>
    <scope>NUCLEOTIDE SEQUENCE [LARGE SCALE GENOMIC DNA]</scope>
    <source>
        <strain evidence="2 3">YL28-9</strain>
    </source>
</reference>
<comment type="function">
    <text evidence="1">Allows the formation of correctly charged Asn-tRNA(Asn) or Gln-tRNA(Gln) through the transamidation of misacylated Asp-tRNA(Asn) or Glu-tRNA(Gln) in organisms which lack either or both of asparaginyl-tRNA or glutaminyl-tRNA synthetases. The reaction takes place in the presence of glutamine and ATP through an activated phospho-Asp-tRNA(Asn) or phospho-Glu-tRNA(Gln).</text>
</comment>
<keyword evidence="1" id="KW-0547">Nucleotide-binding</keyword>
<proteinExistence type="inferred from homology"/>
<dbReference type="GO" id="GO:0006450">
    <property type="term" value="P:regulation of translational fidelity"/>
    <property type="evidence" value="ECO:0007669"/>
    <property type="project" value="InterPro"/>
</dbReference>
<keyword evidence="1" id="KW-0648">Protein biosynthesis</keyword>
<dbReference type="PANTHER" id="PTHR15004">
    <property type="entry name" value="GLUTAMYL-TRNA(GLN) AMIDOTRANSFERASE SUBUNIT C, MITOCHONDRIAL"/>
    <property type="match status" value="1"/>
</dbReference>
<dbReference type="GO" id="GO:0006412">
    <property type="term" value="P:translation"/>
    <property type="evidence" value="ECO:0007669"/>
    <property type="project" value="UniProtKB-UniRule"/>
</dbReference>
<comment type="catalytic activity">
    <reaction evidence="1">
        <text>L-aspartyl-tRNA(Asn) + L-glutamine + ATP + H2O = L-asparaginyl-tRNA(Asn) + L-glutamate + ADP + phosphate + 2 H(+)</text>
        <dbReference type="Rhea" id="RHEA:14513"/>
        <dbReference type="Rhea" id="RHEA-COMP:9674"/>
        <dbReference type="Rhea" id="RHEA-COMP:9677"/>
        <dbReference type="ChEBI" id="CHEBI:15377"/>
        <dbReference type="ChEBI" id="CHEBI:15378"/>
        <dbReference type="ChEBI" id="CHEBI:29985"/>
        <dbReference type="ChEBI" id="CHEBI:30616"/>
        <dbReference type="ChEBI" id="CHEBI:43474"/>
        <dbReference type="ChEBI" id="CHEBI:58359"/>
        <dbReference type="ChEBI" id="CHEBI:78515"/>
        <dbReference type="ChEBI" id="CHEBI:78516"/>
        <dbReference type="ChEBI" id="CHEBI:456216"/>
    </reaction>
</comment>
<protein>
    <recommendedName>
        <fullName evidence="1">Aspartyl/glutamyl-tRNA(Asn/Gln) amidotransferase subunit C</fullName>
        <shortName evidence="1">Asp/Glu-ADT subunit C</shortName>
        <ecNumber evidence="1">6.3.5.-</ecNumber>
    </recommendedName>
</protein>
<dbReference type="GO" id="GO:0070681">
    <property type="term" value="P:glutaminyl-tRNAGln biosynthesis via transamidation"/>
    <property type="evidence" value="ECO:0007669"/>
    <property type="project" value="TreeGrafter"/>
</dbReference>
<accession>A0A2T3HLM8</accession>
<dbReference type="AlphaFoldDB" id="A0A2T3HLM8"/>
<gene>
    <name evidence="1" type="primary">gatC</name>
    <name evidence="2" type="ORF">C7T94_12195</name>
</gene>
<keyword evidence="3" id="KW-1185">Reference proteome</keyword>
<dbReference type="InterPro" id="IPR036113">
    <property type="entry name" value="Asp/Glu-ADT_sf_sub_c"/>
</dbReference>
<comment type="caution">
    <text evidence="2">The sequence shown here is derived from an EMBL/GenBank/DDBJ whole genome shotgun (WGS) entry which is preliminary data.</text>
</comment>
<dbReference type="NCBIfam" id="TIGR00135">
    <property type="entry name" value="gatC"/>
    <property type="match status" value="1"/>
</dbReference>
<sequence>MNLDKERIYKIADLARIHIEDKDIDTLRADMNRILTFMEKLNELDTTHVEPLRYMNEQVNTWRADEVRNELSTEEGLMNAAEHNDRFFLVPKIIEK</sequence>
<name>A0A2T3HLM8_9SPHI</name>
<evidence type="ECO:0000313" key="3">
    <source>
        <dbReference type="Proteomes" id="UP000240912"/>
    </source>
</evidence>
<dbReference type="InterPro" id="IPR003837">
    <property type="entry name" value="GatC"/>
</dbReference>
<comment type="similarity">
    <text evidence="1">Belongs to the GatC family.</text>
</comment>
<dbReference type="GO" id="GO:0005524">
    <property type="term" value="F:ATP binding"/>
    <property type="evidence" value="ECO:0007669"/>
    <property type="project" value="UniProtKB-KW"/>
</dbReference>
<keyword evidence="1" id="KW-0067">ATP-binding</keyword>
<dbReference type="EC" id="6.3.5.-" evidence="1"/>
<evidence type="ECO:0000256" key="1">
    <source>
        <dbReference type="HAMAP-Rule" id="MF_00122"/>
    </source>
</evidence>
<dbReference type="GO" id="GO:0016740">
    <property type="term" value="F:transferase activity"/>
    <property type="evidence" value="ECO:0007669"/>
    <property type="project" value="UniProtKB-KW"/>
</dbReference>
<comment type="subunit">
    <text evidence="1">Heterotrimer of A, B and C subunits.</text>
</comment>
<dbReference type="Proteomes" id="UP000240912">
    <property type="component" value="Unassembled WGS sequence"/>
</dbReference>
<dbReference type="SUPFAM" id="SSF141000">
    <property type="entry name" value="Glu-tRNAGln amidotransferase C subunit"/>
    <property type="match status" value="1"/>
</dbReference>
<dbReference type="Pfam" id="PF02686">
    <property type="entry name" value="GatC"/>
    <property type="match status" value="1"/>
</dbReference>
<dbReference type="HAMAP" id="MF_00122">
    <property type="entry name" value="GatC"/>
    <property type="match status" value="1"/>
</dbReference>
<keyword evidence="2" id="KW-0808">Transferase</keyword>
<dbReference type="OrthoDB" id="9813938at2"/>
<keyword evidence="1" id="KW-0436">Ligase</keyword>
<dbReference type="GO" id="GO:0050567">
    <property type="term" value="F:glutaminyl-tRNA synthase (glutamine-hydrolyzing) activity"/>
    <property type="evidence" value="ECO:0007669"/>
    <property type="project" value="UniProtKB-UniRule"/>
</dbReference>
<evidence type="ECO:0000313" key="2">
    <source>
        <dbReference type="EMBL" id="PST83334.1"/>
    </source>
</evidence>
<comment type="catalytic activity">
    <reaction evidence="1">
        <text>L-glutamyl-tRNA(Gln) + L-glutamine + ATP + H2O = L-glutaminyl-tRNA(Gln) + L-glutamate + ADP + phosphate + H(+)</text>
        <dbReference type="Rhea" id="RHEA:17521"/>
        <dbReference type="Rhea" id="RHEA-COMP:9681"/>
        <dbReference type="Rhea" id="RHEA-COMP:9684"/>
        <dbReference type="ChEBI" id="CHEBI:15377"/>
        <dbReference type="ChEBI" id="CHEBI:15378"/>
        <dbReference type="ChEBI" id="CHEBI:29985"/>
        <dbReference type="ChEBI" id="CHEBI:30616"/>
        <dbReference type="ChEBI" id="CHEBI:43474"/>
        <dbReference type="ChEBI" id="CHEBI:58359"/>
        <dbReference type="ChEBI" id="CHEBI:78520"/>
        <dbReference type="ChEBI" id="CHEBI:78521"/>
        <dbReference type="ChEBI" id="CHEBI:456216"/>
    </reaction>
</comment>
<dbReference type="Gene3D" id="1.10.20.60">
    <property type="entry name" value="Glu-tRNAGln amidotransferase C subunit, N-terminal domain"/>
    <property type="match status" value="1"/>
</dbReference>
<organism evidence="2 3">
    <name type="scientific">Pedobacter yulinensis</name>
    <dbReference type="NCBI Taxonomy" id="2126353"/>
    <lineage>
        <taxon>Bacteria</taxon>
        <taxon>Pseudomonadati</taxon>
        <taxon>Bacteroidota</taxon>
        <taxon>Sphingobacteriia</taxon>
        <taxon>Sphingobacteriales</taxon>
        <taxon>Sphingobacteriaceae</taxon>
        <taxon>Pedobacter</taxon>
    </lineage>
</organism>
<dbReference type="EMBL" id="PYLS01000005">
    <property type="protein sequence ID" value="PST83334.1"/>
    <property type="molecule type" value="Genomic_DNA"/>
</dbReference>
<dbReference type="RefSeq" id="WP_107215594.1">
    <property type="nucleotide sequence ID" value="NZ_KZ686269.1"/>
</dbReference>
<dbReference type="GO" id="GO:0050566">
    <property type="term" value="F:asparaginyl-tRNA synthase (glutamine-hydrolyzing) activity"/>
    <property type="evidence" value="ECO:0007669"/>
    <property type="project" value="RHEA"/>
</dbReference>
<dbReference type="PANTHER" id="PTHR15004:SF0">
    <property type="entry name" value="GLUTAMYL-TRNA(GLN) AMIDOTRANSFERASE SUBUNIT C, MITOCHONDRIAL"/>
    <property type="match status" value="1"/>
</dbReference>